<accession>A0A939H0M3</accession>
<keyword evidence="3" id="KW-1185">Reference proteome</keyword>
<dbReference type="RefSeq" id="WP_207575582.1">
    <property type="nucleotide sequence ID" value="NZ_JAFNME010000021.1"/>
</dbReference>
<comment type="caution">
    <text evidence="2">The sequence shown here is derived from an EMBL/GenBank/DDBJ whole genome shotgun (WGS) entry which is preliminary data.</text>
</comment>
<keyword evidence="1" id="KW-0812">Transmembrane</keyword>
<feature type="transmembrane region" description="Helical" evidence="1">
    <location>
        <begin position="460"/>
        <end position="493"/>
    </location>
</feature>
<name>A0A939H0M3_9BURK</name>
<evidence type="ECO:0000313" key="3">
    <source>
        <dbReference type="Proteomes" id="UP000664731"/>
    </source>
</evidence>
<sequence>MSTERIIQVADLSLILGSLRSLQSDIGTVSGQVDMVGSNLAQTRAELSRLEQAFNDFVQADLKAKELGFAETRQVKIRQEIESKFGQYAIVRRQATGILQAADIQLVRQETIRNATEELMLSTPRYWLAPALVALAAWLTDKRQLAERALAEATRRDDEKTSLFFSLIGRRAGRAEVSRIWLDRYFGLQNPYSLDRQTVVMVDALANGVFNTDTALLCTKRISGWIEELSQQAGFAQTQRGQWGDALRSKTPYFNHAQRYTHLSRFSPMWNDLNGALNAASMQSIVLEHFQDIFQGEIKVASSVLIAVDNLLTSLVSHFDDEELPLRRTEQLNQLIIEEAGDKRAAQQRFDLQSKAQEERVDFTQLLTNAAMHPELSHVTRATQRLAVAHSRDWIVDAHSDVTAQIRQQVPQTIHLEIEDWKGQTAQGDNEAELQDSLRQHIEQRKQQALEQAKLGLKDWGLIALGVVLLLMSFGNGIIVFVMGLAALGWAFIGYRQVQQRRKQIERDFAVLQEQSTQALRACLAETVEWRRDWAMRDAVAAEVSSLLESISPEQHLLAGHNTTRRVMPATAAQAA</sequence>
<reference evidence="2" key="1">
    <citation type="submission" date="2021-03" db="EMBL/GenBank/DDBJ databases">
        <title>Comamonas denitrificans.</title>
        <authorList>
            <person name="Finster K."/>
        </authorList>
    </citation>
    <scope>NUCLEOTIDE SEQUENCE</scope>
    <source>
        <strain evidence="2">MM2021_4</strain>
    </source>
</reference>
<organism evidence="2 3">
    <name type="scientific">Comamonas denitrificans</name>
    <dbReference type="NCBI Taxonomy" id="117506"/>
    <lineage>
        <taxon>Bacteria</taxon>
        <taxon>Pseudomonadati</taxon>
        <taxon>Pseudomonadota</taxon>
        <taxon>Betaproteobacteria</taxon>
        <taxon>Burkholderiales</taxon>
        <taxon>Comamonadaceae</taxon>
        <taxon>Comamonas</taxon>
    </lineage>
</organism>
<evidence type="ECO:0000313" key="2">
    <source>
        <dbReference type="EMBL" id="MBO1250183.1"/>
    </source>
</evidence>
<dbReference type="EMBL" id="JAFNME010000021">
    <property type="protein sequence ID" value="MBO1250183.1"/>
    <property type="molecule type" value="Genomic_DNA"/>
</dbReference>
<gene>
    <name evidence="2" type="ORF">J1777_10160</name>
</gene>
<keyword evidence="1" id="KW-0472">Membrane</keyword>
<dbReference type="Proteomes" id="UP000664731">
    <property type="component" value="Unassembled WGS sequence"/>
</dbReference>
<protein>
    <submittedName>
        <fullName evidence="2">Uncharacterized protein</fullName>
    </submittedName>
</protein>
<proteinExistence type="predicted"/>
<evidence type="ECO:0000256" key="1">
    <source>
        <dbReference type="SAM" id="Phobius"/>
    </source>
</evidence>
<dbReference type="AlphaFoldDB" id="A0A939H0M3"/>
<keyword evidence="1" id="KW-1133">Transmembrane helix</keyword>